<dbReference type="Proteomes" id="UP000837857">
    <property type="component" value="Chromosome 23"/>
</dbReference>
<evidence type="ECO:0000313" key="3">
    <source>
        <dbReference type="EMBL" id="CAH2056336.1"/>
    </source>
</evidence>
<protein>
    <recommendedName>
        <fullName evidence="2">G-patch domain-containing protein</fullName>
    </recommendedName>
</protein>
<feature type="non-terminal residue" evidence="3">
    <location>
        <position position="418"/>
    </location>
</feature>
<reference evidence="3" key="1">
    <citation type="submission" date="2022-03" db="EMBL/GenBank/DDBJ databases">
        <authorList>
            <person name="Martin H S."/>
        </authorList>
    </citation>
    <scope>NUCLEOTIDE SEQUENCE</scope>
</reference>
<feature type="domain" description="G-patch" evidence="2">
    <location>
        <begin position="232"/>
        <end position="278"/>
    </location>
</feature>
<sequence>MIKNEKSVQLIFKKIAKNHFKTSKKQNTNKESLHSRCVKIKTTPNELLEQIDTYKEHDFTLTLNVNRLNKSKKERNVTLMKSPKFSNRHFCADNLCTDRNVAYPSWDQNEESSSDNSSPRNKLLSALNSTPNDEELISCSLADRPTLNSSIDSLTVSVSSDKSRQVSLERRPISAQKSNIKFQSGDSFDSQHVETAVGEKKPEQTQNRGRIRERMLGSRKTKLLEAMSVPIESEKGLSIMLRMGWKGGALGTRGEGITEPIIPDLDIVSGAGLGHTKSLRYRYEMFKKNLGTNSAESLQSIASDSDGKPKKKMKKVVANRLKILEEILDLIVSSEAKKIIYFDKQLQKKEKKFLKHAIHSFNAKSNITLHDKLEQEMVQKILDAMTCNRGVTLDAKVSANIMEIELSKTTKNPKDHKN</sequence>
<keyword evidence="4" id="KW-1185">Reference proteome</keyword>
<dbReference type="InterPro" id="IPR000467">
    <property type="entry name" value="G_patch_dom"/>
</dbReference>
<evidence type="ECO:0000259" key="2">
    <source>
        <dbReference type="PROSITE" id="PS50174"/>
    </source>
</evidence>
<dbReference type="PROSITE" id="PS50174">
    <property type="entry name" value="G_PATCH"/>
    <property type="match status" value="1"/>
</dbReference>
<feature type="region of interest" description="Disordered" evidence="1">
    <location>
        <begin position="106"/>
        <end position="129"/>
    </location>
</feature>
<dbReference type="EMBL" id="OW152835">
    <property type="protein sequence ID" value="CAH2056336.1"/>
    <property type="molecule type" value="Genomic_DNA"/>
</dbReference>
<gene>
    <name evidence="3" type="ORF">IPOD504_LOCUS9569</name>
</gene>
<name>A0ABN8IJR9_9NEOP</name>
<dbReference type="SMART" id="SM00443">
    <property type="entry name" value="G_patch"/>
    <property type="match status" value="1"/>
</dbReference>
<evidence type="ECO:0000256" key="1">
    <source>
        <dbReference type="SAM" id="MobiDB-lite"/>
    </source>
</evidence>
<organism evidence="3 4">
    <name type="scientific">Iphiclides podalirius</name>
    <name type="common">scarce swallowtail</name>
    <dbReference type="NCBI Taxonomy" id="110791"/>
    <lineage>
        <taxon>Eukaryota</taxon>
        <taxon>Metazoa</taxon>
        <taxon>Ecdysozoa</taxon>
        <taxon>Arthropoda</taxon>
        <taxon>Hexapoda</taxon>
        <taxon>Insecta</taxon>
        <taxon>Pterygota</taxon>
        <taxon>Neoptera</taxon>
        <taxon>Endopterygota</taxon>
        <taxon>Lepidoptera</taxon>
        <taxon>Glossata</taxon>
        <taxon>Ditrysia</taxon>
        <taxon>Papilionoidea</taxon>
        <taxon>Papilionidae</taxon>
        <taxon>Papilioninae</taxon>
        <taxon>Iphiclides</taxon>
    </lineage>
</organism>
<accession>A0ABN8IJR9</accession>
<evidence type="ECO:0000313" key="4">
    <source>
        <dbReference type="Proteomes" id="UP000837857"/>
    </source>
</evidence>
<dbReference type="Pfam" id="PF01585">
    <property type="entry name" value="G-patch"/>
    <property type="match status" value="1"/>
</dbReference>
<proteinExistence type="predicted"/>